<keyword evidence="4 8" id="KW-0812">Transmembrane</keyword>
<evidence type="ECO:0000256" key="3">
    <source>
        <dbReference type="ARBA" id="ARBA00022475"/>
    </source>
</evidence>
<feature type="transmembrane region" description="Helical" evidence="8">
    <location>
        <begin position="55"/>
        <end position="73"/>
    </location>
</feature>
<dbReference type="Pfam" id="PF01773">
    <property type="entry name" value="Nucleos_tra2_N"/>
    <property type="match status" value="1"/>
</dbReference>
<dbReference type="InterPro" id="IPR008276">
    <property type="entry name" value="C_nuclsd_transpt"/>
</dbReference>
<dbReference type="EMBL" id="JABSTR010000005">
    <property type="protein sequence ID" value="KAH9369547.1"/>
    <property type="molecule type" value="Genomic_DNA"/>
</dbReference>
<dbReference type="InterPro" id="IPR002668">
    <property type="entry name" value="CNT_N_dom"/>
</dbReference>
<proteinExistence type="inferred from homology"/>
<evidence type="ECO:0000259" key="9">
    <source>
        <dbReference type="Pfam" id="PF01773"/>
    </source>
</evidence>
<dbReference type="Proteomes" id="UP000821853">
    <property type="component" value="Chromosome 3"/>
</dbReference>
<keyword evidence="6 8" id="KW-0472">Membrane</keyword>
<protein>
    <recommendedName>
        <fullName evidence="13">Sodium/nucleoside cotransporter</fullName>
    </recommendedName>
</protein>
<comment type="similarity">
    <text evidence="2">Belongs to the concentrative nucleoside transporter (CNT) (TC 2.A.41) family.</text>
</comment>
<evidence type="ECO:0000313" key="12">
    <source>
        <dbReference type="Proteomes" id="UP000821853"/>
    </source>
</evidence>
<feature type="transmembrane region" description="Helical" evidence="8">
    <location>
        <begin position="360"/>
        <end position="385"/>
    </location>
</feature>
<dbReference type="OMA" id="VINICAN"/>
<feature type="transmembrane region" description="Helical" evidence="8">
    <location>
        <begin position="154"/>
        <end position="172"/>
    </location>
</feature>
<evidence type="ECO:0000256" key="8">
    <source>
        <dbReference type="SAM" id="Phobius"/>
    </source>
</evidence>
<evidence type="ECO:0000313" key="11">
    <source>
        <dbReference type="EMBL" id="KAH9369547.1"/>
    </source>
</evidence>
<organism evidence="11 12">
    <name type="scientific">Haemaphysalis longicornis</name>
    <name type="common">Bush tick</name>
    <dbReference type="NCBI Taxonomy" id="44386"/>
    <lineage>
        <taxon>Eukaryota</taxon>
        <taxon>Metazoa</taxon>
        <taxon>Ecdysozoa</taxon>
        <taxon>Arthropoda</taxon>
        <taxon>Chelicerata</taxon>
        <taxon>Arachnida</taxon>
        <taxon>Acari</taxon>
        <taxon>Parasitiformes</taxon>
        <taxon>Ixodida</taxon>
        <taxon>Ixodoidea</taxon>
        <taxon>Ixodidae</taxon>
        <taxon>Haemaphysalinae</taxon>
        <taxon>Haemaphysalis</taxon>
    </lineage>
</organism>
<feature type="compositionally biased region" description="Polar residues" evidence="7">
    <location>
        <begin position="1"/>
        <end position="13"/>
    </location>
</feature>
<keyword evidence="3" id="KW-1003">Cell membrane</keyword>
<reference evidence="11 12" key="1">
    <citation type="journal article" date="2020" name="Cell">
        <title>Large-Scale Comparative Analyses of Tick Genomes Elucidate Their Genetic Diversity and Vector Capacities.</title>
        <authorList>
            <consortium name="Tick Genome and Microbiome Consortium (TIGMIC)"/>
            <person name="Jia N."/>
            <person name="Wang J."/>
            <person name="Shi W."/>
            <person name="Du L."/>
            <person name="Sun Y."/>
            <person name="Zhan W."/>
            <person name="Jiang J.F."/>
            <person name="Wang Q."/>
            <person name="Zhang B."/>
            <person name="Ji P."/>
            <person name="Bell-Sakyi L."/>
            <person name="Cui X.M."/>
            <person name="Yuan T.T."/>
            <person name="Jiang B.G."/>
            <person name="Yang W.F."/>
            <person name="Lam T.T."/>
            <person name="Chang Q.C."/>
            <person name="Ding S.J."/>
            <person name="Wang X.J."/>
            <person name="Zhu J.G."/>
            <person name="Ruan X.D."/>
            <person name="Zhao L."/>
            <person name="Wei J.T."/>
            <person name="Ye R.Z."/>
            <person name="Que T.C."/>
            <person name="Du C.H."/>
            <person name="Zhou Y.H."/>
            <person name="Cheng J.X."/>
            <person name="Dai P.F."/>
            <person name="Guo W.B."/>
            <person name="Han X.H."/>
            <person name="Huang E.J."/>
            <person name="Li L.F."/>
            <person name="Wei W."/>
            <person name="Gao Y.C."/>
            <person name="Liu J.Z."/>
            <person name="Shao H.Z."/>
            <person name="Wang X."/>
            <person name="Wang C.C."/>
            <person name="Yang T.C."/>
            <person name="Huo Q.B."/>
            <person name="Li W."/>
            <person name="Chen H.Y."/>
            <person name="Chen S.E."/>
            <person name="Zhou L.G."/>
            <person name="Ni X.B."/>
            <person name="Tian J.H."/>
            <person name="Sheng Y."/>
            <person name="Liu T."/>
            <person name="Pan Y.S."/>
            <person name="Xia L.Y."/>
            <person name="Li J."/>
            <person name="Zhao F."/>
            <person name="Cao W.C."/>
        </authorList>
    </citation>
    <scope>NUCLEOTIDE SEQUENCE [LARGE SCALE GENOMIC DNA]</scope>
    <source>
        <strain evidence="11">HaeL-2018</strain>
    </source>
</reference>
<dbReference type="OrthoDB" id="6512830at2759"/>
<feature type="domain" description="Concentrative nucleoside transporter C-terminal" evidence="10">
    <location>
        <begin position="244"/>
        <end position="415"/>
    </location>
</feature>
<evidence type="ECO:0000256" key="5">
    <source>
        <dbReference type="ARBA" id="ARBA00022989"/>
    </source>
</evidence>
<sequence>MTSPLQEPFQSPLSPGVDTAPPSPPEAARQAAALGKKPGEDEPAWRKHIPYATKIGAALLFHAYLAAGIALTWHKAPDFCSDVKFLTVLTGIVYFFILWRPSIWALVWGAILTFLIVDSLGDSHRLISLSGIGLLVFLGFAFSNNRLKINWNQVLWGLLLQYLLGLMVLRWGHGRGALQCLSDKIKFFLDYTNQGSHFVFGHLASGFNLTDALGDLVTLVPKPELGANITNGTSHDIKNILPVSCSCEERNVLEAASNGATVGMVIIGHIVSNLVGFLAFLAFLNTMVGWFGAIVALDFLSFEWLLGQIFTPLAFAMGVPWDDCGVVGELIGIKTFANEFIAYSRLSELAKNIQPRSVVIATYALCGFSNFGSIGIMLGAMGAMAPARKGDLAEVSLRALAAGSAACFMTACVAGTRFSFHTGVKDYSD</sequence>
<feature type="domain" description="Concentrative nucleoside transporter N-terminal" evidence="9">
    <location>
        <begin position="131"/>
        <end position="203"/>
    </location>
</feature>
<dbReference type="PANTHER" id="PTHR10590:SF4">
    <property type="entry name" value="SOLUTE CARRIER FAMILY 28 MEMBER 3"/>
    <property type="match status" value="1"/>
</dbReference>
<gene>
    <name evidence="11" type="ORF">HPB48_019665</name>
</gene>
<dbReference type="PANTHER" id="PTHR10590">
    <property type="entry name" value="SODIUM/NUCLEOSIDE COTRANSPORTER"/>
    <property type="match status" value="1"/>
</dbReference>
<feature type="region of interest" description="Disordered" evidence="7">
    <location>
        <begin position="1"/>
        <end position="42"/>
    </location>
</feature>
<keyword evidence="5 8" id="KW-1133">Transmembrane helix</keyword>
<dbReference type="InterPro" id="IPR011657">
    <property type="entry name" value="CNT_C_dom"/>
</dbReference>
<evidence type="ECO:0000256" key="7">
    <source>
        <dbReference type="SAM" id="MobiDB-lite"/>
    </source>
</evidence>
<feature type="transmembrane region" description="Helical" evidence="8">
    <location>
        <begin position="93"/>
        <end position="117"/>
    </location>
</feature>
<evidence type="ECO:0000256" key="6">
    <source>
        <dbReference type="ARBA" id="ARBA00023136"/>
    </source>
</evidence>
<feature type="transmembrane region" description="Helical" evidence="8">
    <location>
        <begin position="397"/>
        <end position="420"/>
    </location>
</feature>
<evidence type="ECO:0000256" key="4">
    <source>
        <dbReference type="ARBA" id="ARBA00022692"/>
    </source>
</evidence>
<dbReference type="GO" id="GO:0005415">
    <property type="term" value="F:nucleoside:sodium symporter activity"/>
    <property type="evidence" value="ECO:0007669"/>
    <property type="project" value="TreeGrafter"/>
</dbReference>
<dbReference type="Pfam" id="PF07662">
    <property type="entry name" value="Nucleos_tra2_C"/>
    <property type="match status" value="1"/>
</dbReference>
<keyword evidence="12" id="KW-1185">Reference proteome</keyword>
<evidence type="ECO:0008006" key="13">
    <source>
        <dbReference type="Google" id="ProtNLM"/>
    </source>
</evidence>
<dbReference type="AlphaFoldDB" id="A0A9J6G385"/>
<evidence type="ECO:0000259" key="10">
    <source>
        <dbReference type="Pfam" id="PF07662"/>
    </source>
</evidence>
<dbReference type="GO" id="GO:0005886">
    <property type="term" value="C:plasma membrane"/>
    <property type="evidence" value="ECO:0007669"/>
    <property type="project" value="UniProtKB-SubCell"/>
</dbReference>
<evidence type="ECO:0000256" key="2">
    <source>
        <dbReference type="ARBA" id="ARBA00009033"/>
    </source>
</evidence>
<comment type="subcellular location">
    <subcellularLocation>
        <location evidence="1">Cell membrane</location>
        <topology evidence="1">Multi-pass membrane protein</topology>
    </subcellularLocation>
</comment>
<accession>A0A9J6G385</accession>
<name>A0A9J6G385_HAELO</name>
<dbReference type="VEuPathDB" id="VectorBase:HLOH_059151"/>
<evidence type="ECO:0000256" key="1">
    <source>
        <dbReference type="ARBA" id="ARBA00004651"/>
    </source>
</evidence>
<feature type="transmembrane region" description="Helical" evidence="8">
    <location>
        <begin position="126"/>
        <end position="142"/>
    </location>
</feature>
<comment type="caution">
    <text evidence="11">The sequence shown here is derived from an EMBL/GenBank/DDBJ whole genome shotgun (WGS) entry which is preliminary data.</text>
</comment>